<dbReference type="Gene3D" id="3.40.50.2300">
    <property type="match status" value="1"/>
</dbReference>
<dbReference type="SUPFAM" id="SSF53822">
    <property type="entry name" value="Periplasmic binding protein-like I"/>
    <property type="match status" value="1"/>
</dbReference>
<comment type="caution">
    <text evidence="1">The sequence shown here is derived from an EMBL/GenBank/DDBJ whole genome shotgun (WGS) entry which is preliminary data.</text>
</comment>
<reference evidence="1 2" key="1">
    <citation type="journal article" date="2016" name="Nat. Commun.">
        <title>Extremotolerant tardigrade genome and improved radiotolerance of human cultured cells by tardigrade-unique protein.</title>
        <authorList>
            <person name="Hashimoto T."/>
            <person name="Horikawa D.D."/>
            <person name="Saito Y."/>
            <person name="Kuwahara H."/>
            <person name="Kozuka-Hata H."/>
            <person name="Shin-I T."/>
            <person name="Minakuchi Y."/>
            <person name="Ohishi K."/>
            <person name="Motoyama A."/>
            <person name="Aizu T."/>
            <person name="Enomoto A."/>
            <person name="Kondo K."/>
            <person name="Tanaka S."/>
            <person name="Hara Y."/>
            <person name="Koshikawa S."/>
            <person name="Sagara H."/>
            <person name="Miura T."/>
            <person name="Yokobori S."/>
            <person name="Miyagawa K."/>
            <person name="Suzuki Y."/>
            <person name="Kubo T."/>
            <person name="Oyama M."/>
            <person name="Kohara Y."/>
            <person name="Fujiyama A."/>
            <person name="Arakawa K."/>
            <person name="Katayama T."/>
            <person name="Toyoda A."/>
            <person name="Kunieda T."/>
        </authorList>
    </citation>
    <scope>NUCLEOTIDE SEQUENCE [LARGE SCALE GENOMIC DNA]</scope>
    <source>
        <strain evidence="1 2">YOKOZUNA-1</strain>
    </source>
</reference>
<dbReference type="InterPro" id="IPR028082">
    <property type="entry name" value="Peripla_BP_I"/>
</dbReference>
<dbReference type="EMBL" id="BDGG01000007">
    <property type="protein sequence ID" value="GAV01333.1"/>
    <property type="molecule type" value="Genomic_DNA"/>
</dbReference>
<gene>
    <name evidence="1" type="primary">RvY_12063</name>
    <name evidence="1" type="synonym">RvY_12063.1</name>
    <name evidence="1" type="ORF">RvY_12063-1</name>
</gene>
<accession>A0A1D1VMH2</accession>
<protein>
    <submittedName>
        <fullName evidence="1">Uncharacterized protein</fullName>
    </submittedName>
</protein>
<evidence type="ECO:0000313" key="2">
    <source>
        <dbReference type="Proteomes" id="UP000186922"/>
    </source>
</evidence>
<dbReference type="AlphaFoldDB" id="A0A1D1VMH2"/>
<dbReference type="Proteomes" id="UP000186922">
    <property type="component" value="Unassembled WGS sequence"/>
</dbReference>
<evidence type="ECO:0000313" key="1">
    <source>
        <dbReference type="EMBL" id="GAV01333.1"/>
    </source>
</evidence>
<keyword evidence="2" id="KW-1185">Reference proteome</keyword>
<name>A0A1D1VMH2_RAMVA</name>
<organism evidence="1 2">
    <name type="scientific">Ramazzottius varieornatus</name>
    <name type="common">Water bear</name>
    <name type="synonym">Tardigrade</name>
    <dbReference type="NCBI Taxonomy" id="947166"/>
    <lineage>
        <taxon>Eukaryota</taxon>
        <taxon>Metazoa</taxon>
        <taxon>Ecdysozoa</taxon>
        <taxon>Tardigrada</taxon>
        <taxon>Eutardigrada</taxon>
        <taxon>Parachela</taxon>
        <taxon>Hypsibioidea</taxon>
        <taxon>Ramazzottiidae</taxon>
        <taxon>Ramazzottius</taxon>
    </lineage>
</organism>
<dbReference type="OrthoDB" id="302535at2759"/>
<sequence length="132" mass="14934">MFLLETNNGETSNQYLTALKDVWRNQSATVYGYSYKATEMISPHPASSYAALMMFAQIVNESYLQDTSGKYLARSFLNKTFHLNTGDIRIDEHGDRIPAVALRQMDHSTSMYQDVISQDAMTFELSQLSSIS</sequence>
<proteinExistence type="predicted"/>